<dbReference type="Proteomes" id="UP000051861">
    <property type="component" value="Unassembled WGS sequence"/>
</dbReference>
<dbReference type="GO" id="GO:0008690">
    <property type="term" value="F:3-deoxy-manno-octulosonate cytidylyltransferase activity"/>
    <property type="evidence" value="ECO:0007669"/>
    <property type="project" value="UniProtKB-UniRule"/>
</dbReference>
<comment type="pathway">
    <text evidence="5">Nucleotide-sugar biosynthesis; CMP-3-deoxy-D-manno-octulosonate biosynthesis; CMP-3-deoxy-D-manno-octulosonate from 3-deoxy-D-manno-octulosonate and CTP: step 1/1.</text>
</comment>
<dbReference type="InterPro" id="IPR003329">
    <property type="entry name" value="Cytidylyl_trans"/>
</dbReference>
<gene>
    <name evidence="5" type="primary">kdsB</name>
    <name evidence="6" type="ORF">AMJ44_00570</name>
</gene>
<keyword evidence="5" id="KW-0963">Cytoplasm</keyword>
<protein>
    <recommendedName>
        <fullName evidence="5">3-deoxy-manno-octulosonate cytidylyltransferase</fullName>
        <ecNumber evidence="5">2.7.7.38</ecNumber>
    </recommendedName>
    <alternativeName>
        <fullName evidence="5">CMP-2-keto-3-deoxyoctulosonic acid synthase</fullName>
        <shortName evidence="5">CKS</shortName>
        <shortName evidence="5">CMP-KDO synthase</shortName>
    </alternativeName>
</protein>
<evidence type="ECO:0000256" key="2">
    <source>
        <dbReference type="ARBA" id="ARBA00022679"/>
    </source>
</evidence>
<evidence type="ECO:0000256" key="5">
    <source>
        <dbReference type="HAMAP-Rule" id="MF_00057"/>
    </source>
</evidence>
<dbReference type="EMBL" id="LIZX01000004">
    <property type="protein sequence ID" value="KPJ70240.1"/>
    <property type="molecule type" value="Genomic_DNA"/>
</dbReference>
<evidence type="ECO:0000256" key="3">
    <source>
        <dbReference type="ARBA" id="ARBA00022695"/>
    </source>
</evidence>
<dbReference type="PANTHER" id="PTHR42866">
    <property type="entry name" value="3-DEOXY-MANNO-OCTULOSONATE CYTIDYLYLTRANSFERASE"/>
    <property type="match status" value="1"/>
</dbReference>
<dbReference type="SUPFAM" id="SSF53448">
    <property type="entry name" value="Nucleotide-diphospho-sugar transferases"/>
    <property type="match status" value="1"/>
</dbReference>
<dbReference type="HAMAP" id="MF_00057">
    <property type="entry name" value="KdsB"/>
    <property type="match status" value="1"/>
</dbReference>
<dbReference type="Gene3D" id="3.90.550.10">
    <property type="entry name" value="Spore Coat Polysaccharide Biosynthesis Protein SpsA, Chain A"/>
    <property type="match status" value="1"/>
</dbReference>
<comment type="caution">
    <text evidence="6">The sequence shown here is derived from an EMBL/GenBank/DDBJ whole genome shotgun (WGS) entry which is preliminary data.</text>
</comment>
<dbReference type="FunFam" id="3.90.550.10:FF:000011">
    <property type="entry name" value="3-deoxy-manno-octulosonate cytidylyltransferase"/>
    <property type="match status" value="1"/>
</dbReference>
<dbReference type="InterPro" id="IPR004528">
    <property type="entry name" value="KdsB"/>
</dbReference>
<comment type="similarity">
    <text evidence="5">Belongs to the KdsB family.</text>
</comment>
<dbReference type="NCBIfam" id="NF003950">
    <property type="entry name" value="PRK05450.1-3"/>
    <property type="match status" value="1"/>
</dbReference>
<keyword evidence="3 5" id="KW-0548">Nucleotidyltransferase</keyword>
<dbReference type="EC" id="2.7.7.38" evidence="5"/>
<dbReference type="GO" id="GO:0033468">
    <property type="term" value="P:CMP-keto-3-deoxy-D-manno-octulosonic acid biosynthetic process"/>
    <property type="evidence" value="ECO:0007669"/>
    <property type="project" value="UniProtKB-UniRule"/>
</dbReference>
<accession>A0A0S7Y688</accession>
<evidence type="ECO:0000256" key="4">
    <source>
        <dbReference type="ARBA" id="ARBA00022985"/>
    </source>
</evidence>
<reference evidence="6 7" key="1">
    <citation type="journal article" date="2015" name="Microbiome">
        <title>Genomic resolution of linkages in carbon, nitrogen, and sulfur cycling among widespread estuary sediment bacteria.</title>
        <authorList>
            <person name="Baker B.J."/>
            <person name="Lazar C.S."/>
            <person name="Teske A.P."/>
            <person name="Dick G.J."/>
        </authorList>
    </citation>
    <scope>NUCLEOTIDE SEQUENCE [LARGE SCALE GENOMIC DNA]</scope>
    <source>
        <strain evidence="6">DG_54_3</strain>
    </source>
</reference>
<dbReference type="PATRIC" id="fig|1703775.3.peg.101"/>
<dbReference type="AlphaFoldDB" id="A0A0S7Y688"/>
<organism evidence="6 7">
    <name type="scientific">candidate division WOR-1 bacterium DG_54_3</name>
    <dbReference type="NCBI Taxonomy" id="1703775"/>
    <lineage>
        <taxon>Bacteria</taxon>
        <taxon>Bacillati</taxon>
        <taxon>Saganbacteria</taxon>
    </lineage>
</organism>
<keyword evidence="4 5" id="KW-0448">Lipopolysaccharide biosynthesis</keyword>
<comment type="subcellular location">
    <subcellularLocation>
        <location evidence="5">Cytoplasm</location>
    </subcellularLocation>
    <subcellularLocation>
        <location evidence="1">Membrane</location>
    </subcellularLocation>
</comment>
<dbReference type="CDD" id="cd02517">
    <property type="entry name" value="CMP-KDO-Synthetase"/>
    <property type="match status" value="1"/>
</dbReference>
<comment type="catalytic activity">
    <reaction evidence="5">
        <text>3-deoxy-alpha-D-manno-oct-2-ulosonate + CTP = CMP-3-deoxy-beta-D-manno-octulosonate + diphosphate</text>
        <dbReference type="Rhea" id="RHEA:23448"/>
        <dbReference type="ChEBI" id="CHEBI:33019"/>
        <dbReference type="ChEBI" id="CHEBI:37563"/>
        <dbReference type="ChEBI" id="CHEBI:85986"/>
        <dbReference type="ChEBI" id="CHEBI:85987"/>
        <dbReference type="EC" id="2.7.7.38"/>
    </reaction>
</comment>
<name>A0A0S7Y688_UNCSA</name>
<sequence>MKQATGIIPARYYSQRFPGKPLALIQGKPMIERVFERALTAKFLEQIIVATEDERIAQAAHKIGAKVQMTSPHHNSGTERVAEVAKKVKTPLIINIQGDEPLVKGQMIDSLILALQDEFIPMVSLMAKIHDLNLLRDTNTVKVVIDKDSFALYFSRSPLPFQASDFFYQHIGIYGYQRDFLLRYINLEPSRLEKTESLEQLRALEHGYRIKMIETQSPTLSVDTPSDIIKLEEFLKKRS</sequence>
<evidence type="ECO:0000313" key="7">
    <source>
        <dbReference type="Proteomes" id="UP000051861"/>
    </source>
</evidence>
<evidence type="ECO:0000313" key="6">
    <source>
        <dbReference type="EMBL" id="KPJ70240.1"/>
    </source>
</evidence>
<evidence type="ECO:0000256" key="1">
    <source>
        <dbReference type="ARBA" id="ARBA00004370"/>
    </source>
</evidence>
<dbReference type="GO" id="GO:0016020">
    <property type="term" value="C:membrane"/>
    <property type="evidence" value="ECO:0007669"/>
    <property type="project" value="UniProtKB-SubCell"/>
</dbReference>
<dbReference type="PANTHER" id="PTHR42866:SF2">
    <property type="entry name" value="3-DEOXY-MANNO-OCTULOSONATE CYTIDYLYLTRANSFERASE, MITOCHONDRIAL"/>
    <property type="match status" value="1"/>
</dbReference>
<dbReference type="Pfam" id="PF02348">
    <property type="entry name" value="CTP_transf_3"/>
    <property type="match status" value="1"/>
</dbReference>
<dbReference type="GO" id="GO:0005829">
    <property type="term" value="C:cytosol"/>
    <property type="evidence" value="ECO:0007669"/>
    <property type="project" value="TreeGrafter"/>
</dbReference>
<dbReference type="InterPro" id="IPR029044">
    <property type="entry name" value="Nucleotide-diphossugar_trans"/>
</dbReference>
<comment type="function">
    <text evidence="5">Activates KDO (a required 8-carbon sugar) for incorporation into bacterial lipopolysaccharide in Gram-negative bacteria.</text>
</comment>
<dbReference type="NCBIfam" id="TIGR00466">
    <property type="entry name" value="kdsB"/>
    <property type="match status" value="1"/>
</dbReference>
<dbReference type="NCBIfam" id="NF009905">
    <property type="entry name" value="PRK13368.1"/>
    <property type="match status" value="1"/>
</dbReference>
<dbReference type="UniPathway" id="UPA00358">
    <property type="reaction ID" value="UER00476"/>
</dbReference>
<keyword evidence="2 5" id="KW-0808">Transferase</keyword>
<dbReference type="GO" id="GO:0009103">
    <property type="term" value="P:lipopolysaccharide biosynthetic process"/>
    <property type="evidence" value="ECO:0007669"/>
    <property type="project" value="UniProtKB-UniRule"/>
</dbReference>
<proteinExistence type="inferred from homology"/>
<dbReference type="NCBIfam" id="NF003952">
    <property type="entry name" value="PRK05450.1-5"/>
    <property type="match status" value="1"/>
</dbReference>